<dbReference type="Proteomes" id="UP001501176">
    <property type="component" value="Unassembled WGS sequence"/>
</dbReference>
<gene>
    <name evidence="2" type="ORF">GCM10009125_16980</name>
</gene>
<evidence type="ECO:0000313" key="3">
    <source>
        <dbReference type="Proteomes" id="UP001501176"/>
    </source>
</evidence>
<name>A0ABP3DDQ9_9BURK</name>
<feature type="region of interest" description="Disordered" evidence="1">
    <location>
        <begin position="66"/>
        <end position="87"/>
    </location>
</feature>
<protein>
    <recommendedName>
        <fullName evidence="4">DUF2946 domain-containing protein</fullName>
    </recommendedName>
</protein>
<dbReference type="InterPro" id="IPR021333">
    <property type="entry name" value="DUF2946"/>
</dbReference>
<proteinExistence type="predicted"/>
<feature type="compositionally biased region" description="Basic and acidic residues" evidence="1">
    <location>
        <begin position="77"/>
        <end position="86"/>
    </location>
</feature>
<accession>A0ABP3DDQ9</accession>
<keyword evidence="3" id="KW-1185">Reference proteome</keyword>
<evidence type="ECO:0000256" key="1">
    <source>
        <dbReference type="SAM" id="MobiDB-lite"/>
    </source>
</evidence>
<comment type="caution">
    <text evidence="2">The sequence shown here is derived from an EMBL/GenBank/DDBJ whole genome shotgun (WGS) entry which is preliminary data.</text>
</comment>
<sequence length="149" mass="15541">MPYTFRMNLSAPSRPLRTLSTRWVWTLCLTLALRALVPGGTMLDVEAQDGFFPRLVLCPAQNPGLSMGGHHQPMDGGHAHSDDRPQSHAVSSCLLAQHAGGSPLPAAVPVLALAAVGALAPVLPVLAAPAVQRVHGAPLGSRAPPRPFS</sequence>
<evidence type="ECO:0000313" key="2">
    <source>
        <dbReference type="EMBL" id="GAA0228524.1"/>
    </source>
</evidence>
<reference evidence="3" key="1">
    <citation type="journal article" date="2019" name="Int. J. Syst. Evol. Microbiol.">
        <title>The Global Catalogue of Microorganisms (GCM) 10K type strain sequencing project: providing services to taxonomists for standard genome sequencing and annotation.</title>
        <authorList>
            <consortium name="The Broad Institute Genomics Platform"/>
            <consortium name="The Broad Institute Genome Sequencing Center for Infectious Disease"/>
            <person name="Wu L."/>
            <person name="Ma J."/>
        </authorList>
    </citation>
    <scope>NUCLEOTIDE SEQUENCE [LARGE SCALE GENOMIC DNA]</scope>
    <source>
        <strain evidence="3">JCM 16240</strain>
    </source>
</reference>
<dbReference type="Pfam" id="PF11162">
    <property type="entry name" value="DUF2946"/>
    <property type="match status" value="1"/>
</dbReference>
<dbReference type="EMBL" id="BAAAFN010000011">
    <property type="protein sequence ID" value="GAA0228524.1"/>
    <property type="molecule type" value="Genomic_DNA"/>
</dbReference>
<organism evidence="2 3">
    <name type="scientific">Castellaniella daejeonensis</name>
    <dbReference type="NCBI Taxonomy" id="659013"/>
    <lineage>
        <taxon>Bacteria</taxon>
        <taxon>Pseudomonadati</taxon>
        <taxon>Pseudomonadota</taxon>
        <taxon>Betaproteobacteria</taxon>
        <taxon>Burkholderiales</taxon>
        <taxon>Alcaligenaceae</taxon>
        <taxon>Castellaniella</taxon>
    </lineage>
</organism>
<evidence type="ECO:0008006" key="4">
    <source>
        <dbReference type="Google" id="ProtNLM"/>
    </source>
</evidence>